<dbReference type="EMBL" id="ATBP01001329">
    <property type="protein sequence ID" value="ETR67545.1"/>
    <property type="molecule type" value="Genomic_DNA"/>
</dbReference>
<evidence type="ECO:0000313" key="2">
    <source>
        <dbReference type="EMBL" id="ETR67545.1"/>
    </source>
</evidence>
<organism evidence="2 3">
    <name type="scientific">Candidatus Magnetoglobus multicellularis str. Araruama</name>
    <dbReference type="NCBI Taxonomy" id="890399"/>
    <lineage>
        <taxon>Bacteria</taxon>
        <taxon>Pseudomonadati</taxon>
        <taxon>Thermodesulfobacteriota</taxon>
        <taxon>Desulfobacteria</taxon>
        <taxon>Desulfobacterales</taxon>
        <taxon>Desulfobacteraceae</taxon>
        <taxon>Candidatus Magnetoglobus</taxon>
    </lineage>
</organism>
<protein>
    <submittedName>
        <fullName evidence="2">Type I phosphodiesterase/nucleotide pyrophosphatase</fullName>
    </submittedName>
</protein>
<comment type="caution">
    <text evidence="2">The sequence shown here is derived from an EMBL/GenBank/DDBJ whole genome shotgun (WGS) entry which is preliminary data.</text>
</comment>
<dbReference type="AlphaFoldDB" id="A0A1V1NYE0"/>
<dbReference type="InterPro" id="IPR027417">
    <property type="entry name" value="P-loop_NTPase"/>
</dbReference>
<accession>A0A1V1NYE0</accession>
<gene>
    <name evidence="2" type="ORF">OMM_11476</name>
</gene>
<name>A0A1V1NYE0_9BACT</name>
<dbReference type="SUPFAM" id="SSF52540">
    <property type="entry name" value="P-loop containing nucleoside triphosphate hydrolases"/>
    <property type="match status" value="1"/>
</dbReference>
<reference evidence="3" key="1">
    <citation type="submission" date="2012-11" db="EMBL/GenBank/DDBJ databases">
        <authorList>
            <person name="Lucero-Rivera Y.E."/>
            <person name="Tovar-Ramirez D."/>
        </authorList>
    </citation>
    <scope>NUCLEOTIDE SEQUENCE [LARGE SCALE GENOMIC DNA]</scope>
    <source>
        <strain evidence="3">Araruama</strain>
    </source>
</reference>
<feature type="domain" description="Sulfotransferase" evidence="1">
    <location>
        <begin position="60"/>
        <end position="237"/>
    </location>
</feature>
<dbReference type="InterPro" id="IPR000863">
    <property type="entry name" value="Sulfotransferase_dom"/>
</dbReference>
<dbReference type="Pfam" id="PF00685">
    <property type="entry name" value="Sulfotransfer_1"/>
    <property type="match status" value="1"/>
</dbReference>
<dbReference type="Gene3D" id="3.40.50.300">
    <property type="entry name" value="P-loop containing nucleotide triphosphate hydrolases"/>
    <property type="match status" value="1"/>
</dbReference>
<sequence length="246" mass="27981">MIVKKANTYREKSADSKKCIESQKMQAVSTQKSVTQKLDIPEWRPPEMPIPEMNQSLSDIRVIVSGLPRSGTSMIMQMLKSGGLPLLTDNDRPADHHNPRGYFEYSPTRNLARDNRFLDQESGKGIKIIAQLLPYLNPDLDYRVIFILRHFDEIIASQATMLADDNKKGARLSSDDLKIGYQAQLKQIHDTISVMKKLSVLYVNYNDCVNQPENAARKINAFLGGSLNEPEMVRVVSKDLYRQRVK</sequence>
<proteinExistence type="predicted"/>
<evidence type="ECO:0000259" key="1">
    <source>
        <dbReference type="Pfam" id="PF00685"/>
    </source>
</evidence>
<dbReference type="Proteomes" id="UP000189670">
    <property type="component" value="Unassembled WGS sequence"/>
</dbReference>
<evidence type="ECO:0000313" key="3">
    <source>
        <dbReference type="Proteomes" id="UP000189670"/>
    </source>
</evidence>
<dbReference type="GO" id="GO:0008146">
    <property type="term" value="F:sulfotransferase activity"/>
    <property type="evidence" value="ECO:0007669"/>
    <property type="project" value="InterPro"/>
</dbReference>